<dbReference type="SUPFAM" id="SSF56112">
    <property type="entry name" value="Protein kinase-like (PK-like)"/>
    <property type="match status" value="1"/>
</dbReference>
<keyword evidence="6" id="KW-0067">ATP-binding</keyword>
<evidence type="ECO:0000256" key="4">
    <source>
        <dbReference type="ARBA" id="ARBA00022741"/>
    </source>
</evidence>
<dbReference type="InterPro" id="IPR000719">
    <property type="entry name" value="Prot_kinase_dom"/>
</dbReference>
<dbReference type="GO" id="GO:0005524">
    <property type="term" value="F:ATP binding"/>
    <property type="evidence" value="ECO:0007669"/>
    <property type="project" value="UniProtKB-KW"/>
</dbReference>
<accession>A0A1I8HSW1</accession>
<sequence>NFFQRHIMKRRRSPAADAATPSASSDPMFKTLEFARSLRTIRDYFNLIDKCGEGAFSAVFRARPLTGGDRCLAVKVISQCCDLQRTCTEILLLKALKGSPNVISLMSAVREAETVLLVMDYVEHRPFVEFYRQLQPDQVQHYMRCLLDALSRVHSMGVVHRDVKPSNALYNPATGQFALADFGLAHLVQQQPQRPRPAARPAAVGSAAVFSSNKSAAASCRCASGLVCGPCLSKRPIRAPRGGTNGYRPPEVLLQADSQDCRVDTWAAGCILAAFLSGRQPFLWCRSDTECLYLLCCLFGLNSMRSAAAAVGRELRVLPVASETLPEAEFPCRRDRLSSVCRLICGTEAGSSDGPSSSVFDLLSGLLQADPAKRLTAADALKHPYFASAKR</sequence>
<dbReference type="PANTHER" id="PTHR44167:SF23">
    <property type="entry name" value="CDC7 KINASE, ISOFORM A-RELATED"/>
    <property type="match status" value="1"/>
</dbReference>
<keyword evidence="5" id="KW-0418">Kinase</keyword>
<keyword evidence="2" id="KW-0723">Serine/threonine-protein kinase</keyword>
<evidence type="ECO:0000256" key="6">
    <source>
        <dbReference type="ARBA" id="ARBA00022840"/>
    </source>
</evidence>
<reference evidence="10" key="1">
    <citation type="submission" date="2016-11" db="UniProtKB">
        <authorList>
            <consortium name="WormBaseParasite"/>
        </authorList>
    </citation>
    <scope>IDENTIFICATION</scope>
</reference>
<dbReference type="Proteomes" id="UP000095280">
    <property type="component" value="Unplaced"/>
</dbReference>
<name>A0A1I8HSW1_9PLAT</name>
<dbReference type="GO" id="GO:0044773">
    <property type="term" value="P:mitotic DNA damage checkpoint signaling"/>
    <property type="evidence" value="ECO:0007669"/>
    <property type="project" value="TreeGrafter"/>
</dbReference>
<keyword evidence="4" id="KW-0547">Nucleotide-binding</keyword>
<evidence type="ECO:0000313" key="9">
    <source>
        <dbReference type="Proteomes" id="UP000095280"/>
    </source>
</evidence>
<feature type="domain" description="Protein kinase" evidence="8">
    <location>
        <begin position="45"/>
        <end position="386"/>
    </location>
</feature>
<keyword evidence="9" id="KW-1185">Reference proteome</keyword>
<dbReference type="GO" id="GO:0004674">
    <property type="term" value="F:protein serine/threonine kinase activity"/>
    <property type="evidence" value="ECO:0007669"/>
    <property type="project" value="UniProtKB-KW"/>
</dbReference>
<feature type="region of interest" description="Disordered" evidence="7">
    <location>
        <begin position="1"/>
        <end position="24"/>
    </location>
</feature>
<dbReference type="Gene3D" id="3.30.200.20">
    <property type="entry name" value="Phosphorylase Kinase, domain 1"/>
    <property type="match status" value="1"/>
</dbReference>
<evidence type="ECO:0000256" key="2">
    <source>
        <dbReference type="ARBA" id="ARBA00022527"/>
    </source>
</evidence>
<dbReference type="GO" id="GO:0005634">
    <property type="term" value="C:nucleus"/>
    <property type="evidence" value="ECO:0007669"/>
    <property type="project" value="TreeGrafter"/>
</dbReference>
<proteinExistence type="predicted"/>
<dbReference type="EC" id="2.7.11.1" evidence="1"/>
<dbReference type="PANTHER" id="PTHR44167">
    <property type="entry name" value="OVARIAN-SPECIFIC SERINE/THREONINE-PROTEIN KINASE LOK-RELATED"/>
    <property type="match status" value="1"/>
</dbReference>
<dbReference type="Gene3D" id="1.10.510.10">
    <property type="entry name" value="Transferase(Phosphotransferase) domain 1"/>
    <property type="match status" value="1"/>
</dbReference>
<evidence type="ECO:0000259" key="8">
    <source>
        <dbReference type="PROSITE" id="PS50011"/>
    </source>
</evidence>
<evidence type="ECO:0000256" key="5">
    <source>
        <dbReference type="ARBA" id="ARBA00022777"/>
    </source>
</evidence>
<dbReference type="WBParaSite" id="maker-uti_cns_0007774-snap-gene-0.4-mRNA-1">
    <property type="protein sequence ID" value="maker-uti_cns_0007774-snap-gene-0.4-mRNA-1"/>
    <property type="gene ID" value="maker-uti_cns_0007774-snap-gene-0.4"/>
</dbReference>
<dbReference type="Pfam" id="PF00069">
    <property type="entry name" value="Pkinase"/>
    <property type="match status" value="2"/>
</dbReference>
<dbReference type="PROSITE" id="PS50011">
    <property type="entry name" value="PROTEIN_KINASE_DOM"/>
    <property type="match status" value="1"/>
</dbReference>
<dbReference type="AlphaFoldDB" id="A0A1I8HSW1"/>
<evidence type="ECO:0000256" key="7">
    <source>
        <dbReference type="SAM" id="MobiDB-lite"/>
    </source>
</evidence>
<evidence type="ECO:0000313" key="10">
    <source>
        <dbReference type="WBParaSite" id="maker-uti_cns_0007774-snap-gene-0.4-mRNA-1"/>
    </source>
</evidence>
<evidence type="ECO:0000256" key="1">
    <source>
        <dbReference type="ARBA" id="ARBA00012513"/>
    </source>
</evidence>
<organism evidence="9 10">
    <name type="scientific">Macrostomum lignano</name>
    <dbReference type="NCBI Taxonomy" id="282301"/>
    <lineage>
        <taxon>Eukaryota</taxon>
        <taxon>Metazoa</taxon>
        <taxon>Spiralia</taxon>
        <taxon>Lophotrochozoa</taxon>
        <taxon>Platyhelminthes</taxon>
        <taxon>Rhabditophora</taxon>
        <taxon>Macrostomorpha</taxon>
        <taxon>Macrostomida</taxon>
        <taxon>Macrostomidae</taxon>
        <taxon>Macrostomum</taxon>
    </lineage>
</organism>
<evidence type="ECO:0000256" key="3">
    <source>
        <dbReference type="ARBA" id="ARBA00022679"/>
    </source>
</evidence>
<protein>
    <recommendedName>
        <fullName evidence="1">non-specific serine/threonine protein kinase</fullName>
        <ecNumber evidence="1">2.7.11.1</ecNumber>
    </recommendedName>
</protein>
<dbReference type="InterPro" id="IPR011009">
    <property type="entry name" value="Kinase-like_dom_sf"/>
</dbReference>
<dbReference type="SMART" id="SM00220">
    <property type="entry name" value="S_TKc"/>
    <property type="match status" value="1"/>
</dbReference>
<feature type="compositionally biased region" description="Low complexity" evidence="7">
    <location>
        <begin position="15"/>
        <end position="24"/>
    </location>
</feature>
<feature type="compositionally biased region" description="Basic residues" evidence="7">
    <location>
        <begin position="1"/>
        <end position="13"/>
    </location>
</feature>
<keyword evidence="3" id="KW-0808">Transferase</keyword>